<keyword evidence="3" id="KW-1185">Reference proteome</keyword>
<name>A0A4C1ZQF6_EUMVA</name>
<proteinExistence type="predicted"/>
<evidence type="ECO:0000313" key="2">
    <source>
        <dbReference type="EMBL" id="GBP89582.1"/>
    </source>
</evidence>
<sequence length="97" mass="10396">MDVGGCAAAVTSRPPAHKSAQHSAGRGRERPEASRVRSLPPRKKLIYLANGCTVSITLGSQIIINRPDIDIALAKGAKEWEVSKHFNASTQTTVPYS</sequence>
<reference evidence="2 3" key="1">
    <citation type="journal article" date="2019" name="Commun. Biol.">
        <title>The bagworm genome reveals a unique fibroin gene that provides high tensile strength.</title>
        <authorList>
            <person name="Kono N."/>
            <person name="Nakamura H."/>
            <person name="Ohtoshi R."/>
            <person name="Tomita M."/>
            <person name="Numata K."/>
            <person name="Arakawa K."/>
        </authorList>
    </citation>
    <scope>NUCLEOTIDE SEQUENCE [LARGE SCALE GENOMIC DNA]</scope>
</reference>
<feature type="compositionally biased region" description="Basic and acidic residues" evidence="1">
    <location>
        <begin position="26"/>
        <end position="35"/>
    </location>
</feature>
<evidence type="ECO:0000256" key="1">
    <source>
        <dbReference type="SAM" id="MobiDB-lite"/>
    </source>
</evidence>
<organism evidence="2 3">
    <name type="scientific">Eumeta variegata</name>
    <name type="common">Bagworm moth</name>
    <name type="synonym">Eumeta japonica</name>
    <dbReference type="NCBI Taxonomy" id="151549"/>
    <lineage>
        <taxon>Eukaryota</taxon>
        <taxon>Metazoa</taxon>
        <taxon>Ecdysozoa</taxon>
        <taxon>Arthropoda</taxon>
        <taxon>Hexapoda</taxon>
        <taxon>Insecta</taxon>
        <taxon>Pterygota</taxon>
        <taxon>Neoptera</taxon>
        <taxon>Endopterygota</taxon>
        <taxon>Lepidoptera</taxon>
        <taxon>Glossata</taxon>
        <taxon>Ditrysia</taxon>
        <taxon>Tineoidea</taxon>
        <taxon>Psychidae</taxon>
        <taxon>Oiketicinae</taxon>
        <taxon>Eumeta</taxon>
    </lineage>
</organism>
<comment type="caution">
    <text evidence="2">The sequence shown here is derived from an EMBL/GenBank/DDBJ whole genome shotgun (WGS) entry which is preliminary data.</text>
</comment>
<protein>
    <submittedName>
        <fullName evidence="2">Uncharacterized protein</fullName>
    </submittedName>
</protein>
<accession>A0A4C1ZQF6</accession>
<dbReference type="Proteomes" id="UP000299102">
    <property type="component" value="Unassembled WGS sequence"/>
</dbReference>
<feature type="region of interest" description="Disordered" evidence="1">
    <location>
        <begin position="1"/>
        <end position="37"/>
    </location>
</feature>
<evidence type="ECO:0000313" key="3">
    <source>
        <dbReference type="Proteomes" id="UP000299102"/>
    </source>
</evidence>
<dbReference type="EMBL" id="BGZK01002009">
    <property type="protein sequence ID" value="GBP89582.1"/>
    <property type="molecule type" value="Genomic_DNA"/>
</dbReference>
<dbReference type="AlphaFoldDB" id="A0A4C1ZQF6"/>
<gene>
    <name evidence="2" type="ORF">EVAR_100026_1</name>
</gene>